<accession>T2GCB6</accession>
<dbReference type="OrthoDB" id="9765386at2"/>
<keyword evidence="3" id="KW-1185">Reference proteome</keyword>
<dbReference type="STRING" id="1121448.DGI_2055"/>
<proteinExistence type="predicted"/>
<evidence type="ECO:0000256" key="1">
    <source>
        <dbReference type="SAM" id="MobiDB-lite"/>
    </source>
</evidence>
<dbReference type="RefSeq" id="WP_021760733.1">
    <property type="nucleotide sequence ID" value="NC_022444.1"/>
</dbReference>
<dbReference type="EMBL" id="CP006585">
    <property type="protein sequence ID" value="AGW13824.1"/>
    <property type="molecule type" value="Genomic_DNA"/>
</dbReference>
<dbReference type="KEGG" id="dgg:DGI_2055"/>
<dbReference type="Proteomes" id="UP000016587">
    <property type="component" value="Chromosome"/>
</dbReference>
<gene>
    <name evidence="2" type="ORF">DGI_2055</name>
</gene>
<protein>
    <submittedName>
        <fullName evidence="2">Putative phage portal protein, HK97 family</fullName>
    </submittedName>
</protein>
<evidence type="ECO:0000313" key="3">
    <source>
        <dbReference type="Proteomes" id="UP000016587"/>
    </source>
</evidence>
<dbReference type="InterPro" id="IPR006427">
    <property type="entry name" value="Portal_HK97"/>
</dbReference>
<name>T2GCB6_MEGG1</name>
<reference evidence="3" key="2">
    <citation type="submission" date="2013-07" db="EMBL/GenBank/DDBJ databases">
        <authorList>
            <person name="Morais-Silva F.O."/>
            <person name="Rezende A.M."/>
            <person name="Pimentel C."/>
            <person name="Resende D.M."/>
            <person name="Santos C.I."/>
            <person name="Clemente C."/>
            <person name="de Oliveira L.M."/>
            <person name="da Silva S.M."/>
            <person name="Costa D.A."/>
            <person name="Varela-Raposo A."/>
            <person name="Horacio E.C.A."/>
            <person name="Matos M."/>
            <person name="Flores O."/>
            <person name="Ruiz J.C."/>
            <person name="Rodrigues-Pousada C."/>
        </authorList>
    </citation>
    <scope>NUCLEOTIDE SEQUENCE [LARGE SCALE GENOMIC DNA]</scope>
    <source>
        <strain evidence="3">ATCC 19364 / DSM 1382 / NCIMB 9332 / VKM B-1759</strain>
    </source>
</reference>
<organism evidence="2 3">
    <name type="scientific">Megalodesulfovibrio gigas (strain ATCC 19364 / DSM 1382 / NCIMB 9332 / VKM B-1759)</name>
    <name type="common">Desulfovibrio gigas</name>
    <dbReference type="NCBI Taxonomy" id="1121448"/>
    <lineage>
        <taxon>Bacteria</taxon>
        <taxon>Pseudomonadati</taxon>
        <taxon>Thermodesulfobacteriota</taxon>
        <taxon>Desulfovibrionia</taxon>
        <taxon>Desulfovibrionales</taxon>
        <taxon>Desulfovibrionaceae</taxon>
        <taxon>Megalodesulfovibrio</taxon>
    </lineage>
</organism>
<evidence type="ECO:0000313" key="2">
    <source>
        <dbReference type="EMBL" id="AGW13824.1"/>
    </source>
</evidence>
<reference evidence="2 3" key="1">
    <citation type="journal article" date="2013" name="J. Bacteriol.">
        <title>Roles of HynAB and Ech, the only two hydrogenases found in the model sulfate reducer Desulfovibrio gigas.</title>
        <authorList>
            <person name="Morais-Silva F.O."/>
            <person name="Santos C.I."/>
            <person name="Rodrigues R."/>
            <person name="Pereira I.A."/>
            <person name="Rodrigues-Pousada C."/>
        </authorList>
    </citation>
    <scope>NUCLEOTIDE SEQUENCE [LARGE SCALE GENOMIC DNA]</scope>
    <source>
        <strain evidence="3">ATCC 19364 / DSM 1382 / NCIMB 9332 / VKM B-1759</strain>
    </source>
</reference>
<dbReference type="NCBIfam" id="TIGR01537">
    <property type="entry name" value="portal_HK97"/>
    <property type="match status" value="1"/>
</dbReference>
<dbReference type="PATRIC" id="fig|1121448.10.peg.2010"/>
<dbReference type="HOGENOM" id="CLU_033789_0_1_7"/>
<sequence>MFGYLKRLFSRATTPDAVQSPVRGVVWKRPLAGVRITPDDALQLSVLWACVSVISKALASCNWEVYAERPDGNRDLRRDHPAARVLNVRPNPEMTAFSFKEAMLIQALIFGNFFAEIERDMAGRPVALWPIMPERVAFERDRATRELVVRVSNYGAPDAVLPYRNVFHLHGPGLDGVSGFEVVRVAAESLAHTRAMERFGAAYFGNGAHMGGLLTTDANLNQEQVQFLRESVNAVHQGVDQAHKFLILANGMKYQEMSAMPDKAQFVESRQFLVEECCRWFGVPPHKVAHLYHATFSNIEHQSLEFVRDALTPWAKRMCEEAAFKLFPTTNRQFTVAMDLDWLTEGDAKARAEADVQLVANGIATRNEVRRRRGLNTLGPEADVLTVQSQNVPLDSIGQSQPADEDTDGTPGTGDVFAAITNGDRDEA</sequence>
<feature type="compositionally biased region" description="Polar residues" evidence="1">
    <location>
        <begin position="392"/>
        <end position="402"/>
    </location>
</feature>
<dbReference type="eggNOG" id="COG4695">
    <property type="taxonomic scope" value="Bacteria"/>
</dbReference>
<dbReference type="Pfam" id="PF04860">
    <property type="entry name" value="Phage_portal"/>
    <property type="match status" value="1"/>
</dbReference>
<dbReference type="AlphaFoldDB" id="T2GCB6"/>
<feature type="region of interest" description="Disordered" evidence="1">
    <location>
        <begin position="392"/>
        <end position="428"/>
    </location>
</feature>
<dbReference type="InterPro" id="IPR006944">
    <property type="entry name" value="Phage/GTA_portal"/>
</dbReference>